<dbReference type="SUPFAM" id="SSF56214">
    <property type="entry name" value="4'-phosphopantetheinyl transferase"/>
    <property type="match status" value="1"/>
</dbReference>
<evidence type="ECO:0000259" key="9">
    <source>
        <dbReference type="Pfam" id="PF01648"/>
    </source>
</evidence>
<evidence type="ECO:0000256" key="6">
    <source>
        <dbReference type="ARBA" id="ARBA00023098"/>
    </source>
</evidence>
<keyword evidence="2 8" id="KW-0808">Transferase</keyword>
<feature type="binding site" evidence="8">
    <location>
        <position position="8"/>
    </location>
    <ligand>
        <name>Mg(2+)</name>
        <dbReference type="ChEBI" id="CHEBI:18420"/>
    </ligand>
</feature>
<keyword evidence="8" id="KW-0963">Cytoplasm</keyword>
<protein>
    <recommendedName>
        <fullName evidence="8">Holo-[acyl-carrier-protein] synthase</fullName>
        <shortName evidence="8">Holo-ACP synthase</shortName>
        <ecNumber evidence="8">2.7.8.7</ecNumber>
    </recommendedName>
    <alternativeName>
        <fullName evidence="8">4'-phosphopantetheinyl transferase AcpS</fullName>
    </alternativeName>
</protein>
<evidence type="ECO:0000256" key="1">
    <source>
        <dbReference type="ARBA" id="ARBA00022516"/>
    </source>
</evidence>
<sequence>MIVGIGTDIVEIGRVQALIERRTKALDRLFTDAEKALLDGKEKARRAEYLAGRFAAKEAAAKALGTGIGSQVGFHDLEIFSSDTGKPDLRISREALERVGLTPERVRVHLSISHSRDYAVAQVVVEEL</sequence>
<dbReference type="GO" id="GO:0000287">
    <property type="term" value="F:magnesium ion binding"/>
    <property type="evidence" value="ECO:0007669"/>
    <property type="project" value="UniProtKB-UniRule"/>
</dbReference>
<dbReference type="AlphaFoldDB" id="A0AA48MD45"/>
<dbReference type="Proteomes" id="UP001189619">
    <property type="component" value="Chromosome"/>
</dbReference>
<comment type="similarity">
    <text evidence="8">Belongs to the P-Pant transferase superfamily. AcpS family.</text>
</comment>
<dbReference type="KEGG" id="bayd:BSPP4475_18620"/>
<evidence type="ECO:0000256" key="4">
    <source>
        <dbReference type="ARBA" id="ARBA00022832"/>
    </source>
</evidence>
<dbReference type="EMBL" id="OY569118">
    <property type="protein sequence ID" value="CAJ1004308.1"/>
    <property type="molecule type" value="Genomic_DNA"/>
</dbReference>
<keyword evidence="4 8" id="KW-0276">Fatty acid metabolism</keyword>
<dbReference type="GO" id="GO:0005737">
    <property type="term" value="C:cytoplasm"/>
    <property type="evidence" value="ECO:0007669"/>
    <property type="project" value="UniProtKB-SubCell"/>
</dbReference>
<dbReference type="GO" id="GO:0006633">
    <property type="term" value="P:fatty acid biosynthetic process"/>
    <property type="evidence" value="ECO:0007669"/>
    <property type="project" value="UniProtKB-UniRule"/>
</dbReference>
<comment type="subcellular location">
    <subcellularLocation>
        <location evidence="8">Cytoplasm</location>
    </subcellularLocation>
</comment>
<evidence type="ECO:0000313" key="10">
    <source>
        <dbReference type="EMBL" id="CAJ1004308.1"/>
    </source>
</evidence>
<dbReference type="InterPro" id="IPR004568">
    <property type="entry name" value="Ppantetheine-prot_Trfase_dom"/>
</dbReference>
<dbReference type="Gene3D" id="3.90.470.20">
    <property type="entry name" value="4'-phosphopantetheinyl transferase domain"/>
    <property type="match status" value="1"/>
</dbReference>
<organism evidence="10 11">
    <name type="scientific">Brevibacillus aydinogluensis</name>
    <dbReference type="NCBI Taxonomy" id="927786"/>
    <lineage>
        <taxon>Bacteria</taxon>
        <taxon>Bacillati</taxon>
        <taxon>Bacillota</taxon>
        <taxon>Bacilli</taxon>
        <taxon>Bacillales</taxon>
        <taxon>Paenibacillaceae</taxon>
        <taxon>Brevibacillus</taxon>
    </lineage>
</organism>
<keyword evidence="11" id="KW-1185">Reference proteome</keyword>
<dbReference type="Pfam" id="PF01648">
    <property type="entry name" value="ACPS"/>
    <property type="match status" value="1"/>
</dbReference>
<dbReference type="NCBIfam" id="TIGR00516">
    <property type="entry name" value="acpS"/>
    <property type="match status" value="1"/>
</dbReference>
<accession>A0AA48MD45</accession>
<evidence type="ECO:0000313" key="11">
    <source>
        <dbReference type="Proteomes" id="UP001189619"/>
    </source>
</evidence>
<keyword evidence="7 8" id="KW-0275">Fatty acid biosynthesis</keyword>
<keyword evidence="1 8" id="KW-0444">Lipid biosynthesis</keyword>
<dbReference type="InterPro" id="IPR037143">
    <property type="entry name" value="4-PPantetheinyl_Trfase_dom_sf"/>
</dbReference>
<name>A0AA48MD45_9BACL</name>
<evidence type="ECO:0000256" key="8">
    <source>
        <dbReference type="HAMAP-Rule" id="MF_00101"/>
    </source>
</evidence>
<keyword evidence="5 8" id="KW-0460">Magnesium</keyword>
<dbReference type="EC" id="2.7.8.7" evidence="8"/>
<dbReference type="RefSeq" id="WP_171566171.1">
    <property type="nucleotide sequence ID" value="NZ_JAUSVZ010000027.1"/>
</dbReference>
<evidence type="ECO:0000256" key="5">
    <source>
        <dbReference type="ARBA" id="ARBA00022842"/>
    </source>
</evidence>
<reference evidence="10" key="1">
    <citation type="submission" date="2023-07" db="EMBL/GenBank/DDBJ databases">
        <authorList>
            <person name="Ivanov I."/>
            <person name="Teneva D."/>
            <person name="Stoikov I."/>
        </authorList>
    </citation>
    <scope>NUCLEOTIDE SEQUENCE</scope>
    <source>
        <strain evidence="10">4475</strain>
    </source>
</reference>
<feature type="domain" description="4'-phosphopantetheinyl transferase" evidence="9">
    <location>
        <begin position="4"/>
        <end position="121"/>
    </location>
</feature>
<dbReference type="NCBIfam" id="TIGR00556">
    <property type="entry name" value="pantethn_trn"/>
    <property type="match status" value="1"/>
</dbReference>
<evidence type="ECO:0000256" key="7">
    <source>
        <dbReference type="ARBA" id="ARBA00023160"/>
    </source>
</evidence>
<comment type="catalytic activity">
    <reaction evidence="8">
        <text>apo-[ACP] + CoA = holo-[ACP] + adenosine 3',5'-bisphosphate + H(+)</text>
        <dbReference type="Rhea" id="RHEA:12068"/>
        <dbReference type="Rhea" id="RHEA-COMP:9685"/>
        <dbReference type="Rhea" id="RHEA-COMP:9690"/>
        <dbReference type="ChEBI" id="CHEBI:15378"/>
        <dbReference type="ChEBI" id="CHEBI:29999"/>
        <dbReference type="ChEBI" id="CHEBI:57287"/>
        <dbReference type="ChEBI" id="CHEBI:58343"/>
        <dbReference type="ChEBI" id="CHEBI:64479"/>
        <dbReference type="EC" id="2.7.8.7"/>
    </reaction>
</comment>
<comment type="cofactor">
    <cofactor evidence="8">
        <name>Mg(2+)</name>
        <dbReference type="ChEBI" id="CHEBI:18420"/>
    </cofactor>
</comment>
<dbReference type="HAMAP" id="MF_00101">
    <property type="entry name" value="AcpS"/>
    <property type="match status" value="1"/>
</dbReference>
<keyword evidence="3 8" id="KW-0479">Metal-binding</keyword>
<gene>
    <name evidence="8" type="primary">acpS</name>
    <name evidence="10" type="ORF">BSPP4475_18620</name>
</gene>
<comment type="function">
    <text evidence="8">Transfers the 4'-phosphopantetheine moiety from coenzyme A to a Ser of acyl-carrier-protein.</text>
</comment>
<keyword evidence="6 8" id="KW-0443">Lipid metabolism</keyword>
<dbReference type="InterPro" id="IPR002582">
    <property type="entry name" value="ACPS"/>
</dbReference>
<dbReference type="InterPro" id="IPR008278">
    <property type="entry name" value="4-PPantetheinyl_Trfase_dom"/>
</dbReference>
<evidence type="ECO:0000256" key="2">
    <source>
        <dbReference type="ARBA" id="ARBA00022679"/>
    </source>
</evidence>
<proteinExistence type="inferred from homology"/>
<dbReference type="GO" id="GO:0008897">
    <property type="term" value="F:holo-[acyl-carrier-protein] synthase activity"/>
    <property type="evidence" value="ECO:0007669"/>
    <property type="project" value="UniProtKB-UniRule"/>
</dbReference>
<evidence type="ECO:0000256" key="3">
    <source>
        <dbReference type="ARBA" id="ARBA00022723"/>
    </source>
</evidence>
<feature type="binding site" evidence="8">
    <location>
        <position position="58"/>
    </location>
    <ligand>
        <name>Mg(2+)</name>
        <dbReference type="ChEBI" id="CHEBI:18420"/>
    </ligand>
</feature>